<feature type="transmembrane region" description="Helical" evidence="11">
    <location>
        <begin position="304"/>
        <end position="322"/>
    </location>
</feature>
<keyword evidence="8" id="KW-0012">Acyltransferase</keyword>
<evidence type="ECO:0000256" key="7">
    <source>
        <dbReference type="ARBA" id="ARBA00023136"/>
    </source>
</evidence>
<feature type="transmembrane region" description="Helical" evidence="11">
    <location>
        <begin position="343"/>
        <end position="362"/>
    </location>
</feature>
<comment type="pathway">
    <text evidence="2">Lipid metabolism; phospholipid metabolism.</text>
</comment>
<keyword evidence="13" id="KW-1185">Reference proteome</keyword>
<gene>
    <name evidence="12" type="ORF">KFE25_009775</name>
</gene>
<dbReference type="InterPro" id="IPR004299">
    <property type="entry name" value="MBOAT_fam"/>
</dbReference>
<evidence type="ECO:0000256" key="6">
    <source>
        <dbReference type="ARBA" id="ARBA00022989"/>
    </source>
</evidence>
<keyword evidence="7 11" id="KW-0472">Membrane</keyword>
<comment type="subcellular location">
    <subcellularLocation>
        <location evidence="1">Membrane</location>
        <topology evidence="1">Multi-pass membrane protein</topology>
    </subcellularLocation>
</comment>
<evidence type="ECO:0000256" key="4">
    <source>
        <dbReference type="ARBA" id="ARBA00022679"/>
    </source>
</evidence>
<evidence type="ECO:0000256" key="10">
    <source>
        <dbReference type="ARBA" id="ARBA00093678"/>
    </source>
</evidence>
<evidence type="ECO:0000256" key="11">
    <source>
        <dbReference type="SAM" id="Phobius"/>
    </source>
</evidence>
<dbReference type="EMBL" id="JAGTXO010000061">
    <property type="protein sequence ID" value="KAG8457877.1"/>
    <property type="molecule type" value="Genomic_DNA"/>
</dbReference>
<comment type="pathway">
    <text evidence="9">Phospholipid metabolism.</text>
</comment>
<dbReference type="GO" id="GO:0030258">
    <property type="term" value="P:lipid modification"/>
    <property type="evidence" value="ECO:0007669"/>
    <property type="project" value="TreeGrafter"/>
</dbReference>
<dbReference type="OrthoDB" id="7663182at2759"/>
<keyword evidence="6 11" id="KW-1133">Transmembrane helix</keyword>
<evidence type="ECO:0000256" key="5">
    <source>
        <dbReference type="ARBA" id="ARBA00022692"/>
    </source>
</evidence>
<keyword evidence="4" id="KW-0808">Transferase</keyword>
<feature type="transmembrane region" description="Helical" evidence="11">
    <location>
        <begin position="6"/>
        <end position="25"/>
    </location>
</feature>
<dbReference type="Pfam" id="PF03062">
    <property type="entry name" value="MBOAT"/>
    <property type="match status" value="1"/>
</dbReference>
<dbReference type="OMA" id="IREWNKS"/>
<keyword evidence="5 11" id="KW-0812">Transmembrane</keyword>
<dbReference type="GO" id="GO:0006661">
    <property type="term" value="P:phosphatidylinositol biosynthetic process"/>
    <property type="evidence" value="ECO:0007669"/>
    <property type="project" value="TreeGrafter"/>
</dbReference>
<dbReference type="AlphaFoldDB" id="A0A8J5XBX9"/>
<sequence length="406" mass="44579">MRSEDAYLLVLALTLLWGGLIAQLAHPTHRRLACVLPGAFLCGLFRLWHAPACSAALYVLLRAVPRASAPIASLAFAFGVQLALRLAPGGLSGIGNGLHLVLTLRHAALGFHLADGAPCAQSMYEHVAYSLSFYGLFTMPYLTFAQHEAAIHHGHAHRDWLGALAALCRAACYACGFIVLRERFPIAPIGTADFAARLPWLGARLLYAQLSLAQVRLRFYCAWNVAEAAGRLFGLPAELAASTDVQTIEFGSCARQRVRAWNTSVSRWLADIVYRRAPLRAAWARQLCVFAVSAWWHDAAPVQLRYYAFFLHVPFLLLASAAMRTAVYEPTLALLRARAPRGVALVARALICVHETFVFAYFNLAFVCGDMADVLAKWRALGWYGQWALAAALCAHVVGGRKRRQQ</sequence>
<accession>A0A8J5XBX9</accession>
<evidence type="ECO:0000313" key="12">
    <source>
        <dbReference type="EMBL" id="KAG8457877.1"/>
    </source>
</evidence>
<name>A0A8J5XBX9_DIALT</name>
<evidence type="ECO:0000313" key="13">
    <source>
        <dbReference type="Proteomes" id="UP000751190"/>
    </source>
</evidence>
<dbReference type="InterPro" id="IPR049941">
    <property type="entry name" value="LPLAT_7/PORCN-like"/>
</dbReference>
<feature type="transmembrane region" description="Helical" evidence="11">
    <location>
        <begin position="382"/>
        <end position="400"/>
    </location>
</feature>
<evidence type="ECO:0000256" key="8">
    <source>
        <dbReference type="ARBA" id="ARBA00023315"/>
    </source>
</evidence>
<organism evidence="12 13">
    <name type="scientific">Diacronema lutheri</name>
    <name type="common">Unicellular marine alga</name>
    <name type="synonym">Monochrysis lutheri</name>
    <dbReference type="NCBI Taxonomy" id="2081491"/>
    <lineage>
        <taxon>Eukaryota</taxon>
        <taxon>Haptista</taxon>
        <taxon>Haptophyta</taxon>
        <taxon>Pavlovophyceae</taxon>
        <taxon>Pavlovales</taxon>
        <taxon>Pavlovaceae</taxon>
        <taxon>Diacronema</taxon>
    </lineage>
</organism>
<dbReference type="GO" id="GO:0016020">
    <property type="term" value="C:membrane"/>
    <property type="evidence" value="ECO:0007669"/>
    <property type="project" value="UniProtKB-SubCell"/>
</dbReference>
<evidence type="ECO:0000256" key="9">
    <source>
        <dbReference type="ARBA" id="ARBA00025707"/>
    </source>
</evidence>
<evidence type="ECO:0000256" key="2">
    <source>
        <dbReference type="ARBA" id="ARBA00005074"/>
    </source>
</evidence>
<comment type="similarity">
    <text evidence="3">Belongs to the membrane-bound acyltransferase family.</text>
</comment>
<evidence type="ECO:0000256" key="1">
    <source>
        <dbReference type="ARBA" id="ARBA00004141"/>
    </source>
</evidence>
<protein>
    <recommendedName>
        <fullName evidence="10">Lysophospholipid acyltransferase 7</fullName>
    </recommendedName>
</protein>
<evidence type="ECO:0000256" key="3">
    <source>
        <dbReference type="ARBA" id="ARBA00010323"/>
    </source>
</evidence>
<dbReference type="PANTHER" id="PTHR13906">
    <property type="entry name" value="PORCUPINE"/>
    <property type="match status" value="1"/>
</dbReference>
<dbReference type="GO" id="GO:0071617">
    <property type="term" value="F:lysophospholipid acyltransferase activity"/>
    <property type="evidence" value="ECO:0007669"/>
    <property type="project" value="TreeGrafter"/>
</dbReference>
<reference evidence="12" key="1">
    <citation type="submission" date="2021-05" db="EMBL/GenBank/DDBJ databases">
        <title>The genome of the haptophyte Pavlova lutheri (Diacronema luteri, Pavlovales) - a model for lipid biosynthesis in eukaryotic algae.</title>
        <authorList>
            <person name="Hulatt C.J."/>
            <person name="Posewitz M.C."/>
        </authorList>
    </citation>
    <scope>NUCLEOTIDE SEQUENCE</scope>
    <source>
        <strain evidence="12">NIVA-4/92</strain>
    </source>
</reference>
<dbReference type="PANTHER" id="PTHR13906:SF16">
    <property type="entry name" value="LYSOPHOSPHOLIPID ACYLTRANSFERASE 7"/>
    <property type="match status" value="1"/>
</dbReference>
<comment type="caution">
    <text evidence="12">The sequence shown here is derived from an EMBL/GenBank/DDBJ whole genome shotgun (WGS) entry which is preliminary data.</text>
</comment>
<dbReference type="GO" id="GO:0044233">
    <property type="term" value="C:mitochondria-associated endoplasmic reticulum membrane contact site"/>
    <property type="evidence" value="ECO:0007669"/>
    <property type="project" value="TreeGrafter"/>
</dbReference>
<proteinExistence type="inferred from homology"/>
<dbReference type="Proteomes" id="UP000751190">
    <property type="component" value="Unassembled WGS sequence"/>
</dbReference>